<keyword evidence="5 9" id="KW-0812">Transmembrane</keyword>
<feature type="transmembrane region" description="Helical" evidence="9">
    <location>
        <begin position="234"/>
        <end position="253"/>
    </location>
</feature>
<proteinExistence type="inferred from homology"/>
<feature type="region of interest" description="Disordered" evidence="8">
    <location>
        <begin position="534"/>
        <end position="554"/>
    </location>
</feature>
<dbReference type="Gene3D" id="1.20.1720.10">
    <property type="entry name" value="Multidrug resistance protein D"/>
    <property type="match status" value="1"/>
</dbReference>
<evidence type="ECO:0000256" key="5">
    <source>
        <dbReference type="ARBA" id="ARBA00022692"/>
    </source>
</evidence>
<dbReference type="InterPro" id="IPR036259">
    <property type="entry name" value="MFS_trans_sf"/>
</dbReference>
<feature type="transmembrane region" description="Helical" evidence="9">
    <location>
        <begin position="170"/>
        <end position="191"/>
    </location>
</feature>
<dbReference type="FunFam" id="1.20.1720.10:FF:000004">
    <property type="entry name" value="EmrB/QacA family drug resistance transporter"/>
    <property type="match status" value="1"/>
</dbReference>
<dbReference type="Gene3D" id="1.20.1250.20">
    <property type="entry name" value="MFS general substrate transporter like domains"/>
    <property type="match status" value="1"/>
</dbReference>
<gene>
    <name evidence="11" type="ORF">SAC06_01515</name>
</gene>
<feature type="transmembrane region" description="Helical" evidence="9">
    <location>
        <begin position="16"/>
        <end position="41"/>
    </location>
</feature>
<dbReference type="GO" id="GO:0022857">
    <property type="term" value="F:transmembrane transporter activity"/>
    <property type="evidence" value="ECO:0007669"/>
    <property type="project" value="InterPro"/>
</dbReference>
<dbReference type="PANTHER" id="PTHR23501:SF197">
    <property type="entry name" value="COMD"/>
    <property type="match status" value="1"/>
</dbReference>
<dbReference type="InterPro" id="IPR011701">
    <property type="entry name" value="MFS"/>
</dbReference>
<dbReference type="EMBL" id="CP138335">
    <property type="protein sequence ID" value="XBW08265.1"/>
    <property type="molecule type" value="Genomic_DNA"/>
</dbReference>
<organism evidence="11">
    <name type="scientific">Scrofimicrobium appendicitidis</name>
    <dbReference type="NCBI Taxonomy" id="3079930"/>
    <lineage>
        <taxon>Bacteria</taxon>
        <taxon>Bacillati</taxon>
        <taxon>Actinomycetota</taxon>
        <taxon>Actinomycetes</taxon>
        <taxon>Actinomycetales</taxon>
        <taxon>Actinomycetaceae</taxon>
        <taxon>Scrofimicrobium</taxon>
    </lineage>
</organism>
<evidence type="ECO:0000256" key="6">
    <source>
        <dbReference type="ARBA" id="ARBA00022989"/>
    </source>
</evidence>
<evidence type="ECO:0000256" key="9">
    <source>
        <dbReference type="SAM" id="Phobius"/>
    </source>
</evidence>
<feature type="transmembrane region" description="Helical" evidence="9">
    <location>
        <begin position="410"/>
        <end position="429"/>
    </location>
</feature>
<evidence type="ECO:0000256" key="2">
    <source>
        <dbReference type="ARBA" id="ARBA00007520"/>
    </source>
</evidence>
<dbReference type="PANTHER" id="PTHR23501">
    <property type="entry name" value="MAJOR FACILITATOR SUPERFAMILY"/>
    <property type="match status" value="1"/>
</dbReference>
<keyword evidence="6 9" id="KW-1133">Transmembrane helix</keyword>
<dbReference type="GO" id="GO:0005886">
    <property type="term" value="C:plasma membrane"/>
    <property type="evidence" value="ECO:0007669"/>
    <property type="project" value="UniProtKB-SubCell"/>
</dbReference>
<evidence type="ECO:0000256" key="7">
    <source>
        <dbReference type="ARBA" id="ARBA00023136"/>
    </source>
</evidence>
<feature type="transmembrane region" description="Helical" evidence="9">
    <location>
        <begin position="142"/>
        <end position="164"/>
    </location>
</feature>
<evidence type="ECO:0000259" key="10">
    <source>
        <dbReference type="PROSITE" id="PS50850"/>
    </source>
</evidence>
<dbReference type="InterPro" id="IPR004638">
    <property type="entry name" value="EmrB-like"/>
</dbReference>
<dbReference type="Pfam" id="PF07690">
    <property type="entry name" value="MFS_1"/>
    <property type="match status" value="1"/>
</dbReference>
<reference evidence="11" key="1">
    <citation type="submission" date="2023-11" db="EMBL/GenBank/DDBJ databases">
        <title>Scrofimicrobium hongkongense sp. nov., isolated from a patient with peritonitis.</title>
        <authorList>
            <person name="Lao H.Y."/>
            <person name="Wong A.Y.P."/>
            <person name="Ng T.L."/>
            <person name="Wong R.Y.L."/>
            <person name="Yau M.C.Y."/>
            <person name="Lam J.Y.W."/>
            <person name="Siu G.K.H."/>
        </authorList>
    </citation>
    <scope>NUCLEOTIDE SEQUENCE</scope>
    <source>
        <strain evidence="11">R131</strain>
    </source>
</reference>
<keyword evidence="7 9" id="KW-0472">Membrane</keyword>
<keyword evidence="3" id="KW-0813">Transport</keyword>
<feature type="transmembrane region" description="Helical" evidence="9">
    <location>
        <begin position="273"/>
        <end position="298"/>
    </location>
</feature>
<dbReference type="AlphaFoldDB" id="A0AAU7V847"/>
<feature type="transmembrane region" description="Helical" evidence="9">
    <location>
        <begin position="84"/>
        <end position="103"/>
    </location>
</feature>
<sequence>MPTTTTEPILLTKKRVWVIFSALIAGMLLSSLDQTIVTTAMPTIVGQLGGVSSQMWVTTAYLLAMTIVMPIYGKLGDVLGRRRLFLFAIAIFTIGSLGCSFAQTFPQFVVLRAVQGLGGGGLMILSQAIIADIVPARERGKYMGPMGAIFGLSSVAGPLLGGYFVDHLTWHWAFYINIPVGIAAFFIGYFALTLPDKRAEKRIDYLGIILLSAATTCLIFFTEFAGNKEHGWDSAATWALAAGAVVAGSLFVWAESRAEDPIIPLHLFRNRIFLNTAAIGMTLGVAMFAAIGFMPTFLQMASGTTAANSGLLMIPTMVGMMGTSIISGLVVTRTGRYKLFPIVGVLIATLTLLVMTTLTAQTPIWLICTFLFFFGVGLGLVQQIVVLVAQNSVAPREVGTATSTNNYFREVGASLGTAVFGTIFTTRLAENLTHVFRQSGMDPTAATEASSTIDPAALSSLPGPVREGVVNAYAHALAPVFWYIIPFMLLALLLALFLKEVPLSRQAGLVARGEAVGGDEAEELARAEDLARVEEMAQHGTGRDSAGQPDGAEA</sequence>
<name>A0AAU7V847_9ACTO</name>
<evidence type="ECO:0000256" key="8">
    <source>
        <dbReference type="SAM" id="MobiDB-lite"/>
    </source>
</evidence>
<dbReference type="InterPro" id="IPR020846">
    <property type="entry name" value="MFS_dom"/>
</dbReference>
<comment type="subcellular location">
    <subcellularLocation>
        <location evidence="1">Cell membrane</location>
        <topology evidence="1">Multi-pass membrane protein</topology>
    </subcellularLocation>
</comment>
<feature type="transmembrane region" description="Helical" evidence="9">
    <location>
        <begin position="364"/>
        <end position="389"/>
    </location>
</feature>
<dbReference type="PROSITE" id="PS50850">
    <property type="entry name" value="MFS"/>
    <property type="match status" value="1"/>
</dbReference>
<evidence type="ECO:0000256" key="4">
    <source>
        <dbReference type="ARBA" id="ARBA00022475"/>
    </source>
</evidence>
<dbReference type="PRINTS" id="PR01036">
    <property type="entry name" value="TCRTETB"/>
</dbReference>
<dbReference type="NCBIfam" id="TIGR00711">
    <property type="entry name" value="efflux_EmrB"/>
    <property type="match status" value="1"/>
</dbReference>
<feature type="domain" description="Major facilitator superfamily (MFS) profile" evidence="10">
    <location>
        <begin position="19"/>
        <end position="503"/>
    </location>
</feature>
<feature type="transmembrane region" description="Helical" evidence="9">
    <location>
        <begin position="53"/>
        <end position="72"/>
    </location>
</feature>
<accession>A0AAU7V847</accession>
<dbReference type="CDD" id="cd17502">
    <property type="entry name" value="MFS_Azr1_MDR_like"/>
    <property type="match status" value="1"/>
</dbReference>
<dbReference type="SUPFAM" id="SSF103473">
    <property type="entry name" value="MFS general substrate transporter"/>
    <property type="match status" value="1"/>
</dbReference>
<feature type="transmembrane region" description="Helical" evidence="9">
    <location>
        <begin position="310"/>
        <end position="332"/>
    </location>
</feature>
<feature type="transmembrane region" description="Helical" evidence="9">
    <location>
        <begin position="339"/>
        <end position="358"/>
    </location>
</feature>
<evidence type="ECO:0000256" key="1">
    <source>
        <dbReference type="ARBA" id="ARBA00004651"/>
    </source>
</evidence>
<comment type="similarity">
    <text evidence="2">Belongs to the major facilitator superfamily. TCR/Tet family.</text>
</comment>
<dbReference type="RefSeq" id="WP_350258464.1">
    <property type="nucleotide sequence ID" value="NZ_CP138335.1"/>
</dbReference>
<feature type="transmembrane region" description="Helical" evidence="9">
    <location>
        <begin position="480"/>
        <end position="498"/>
    </location>
</feature>
<keyword evidence="4" id="KW-1003">Cell membrane</keyword>
<dbReference type="KEGG" id="sapp:SAC06_01515"/>
<feature type="transmembrane region" description="Helical" evidence="9">
    <location>
        <begin position="203"/>
        <end position="222"/>
    </location>
</feature>
<protein>
    <submittedName>
        <fullName evidence="11">MDR family MFS transporter</fullName>
    </submittedName>
</protein>
<evidence type="ECO:0000313" key="11">
    <source>
        <dbReference type="EMBL" id="XBW08265.1"/>
    </source>
</evidence>
<feature type="transmembrane region" description="Helical" evidence="9">
    <location>
        <begin position="109"/>
        <end position="130"/>
    </location>
</feature>
<evidence type="ECO:0000256" key="3">
    <source>
        <dbReference type="ARBA" id="ARBA00022448"/>
    </source>
</evidence>